<evidence type="ECO:0000313" key="2">
    <source>
        <dbReference type="Proteomes" id="UP000789901"/>
    </source>
</evidence>
<organism evidence="1 2">
    <name type="scientific">Gigaspora margarita</name>
    <dbReference type="NCBI Taxonomy" id="4874"/>
    <lineage>
        <taxon>Eukaryota</taxon>
        <taxon>Fungi</taxon>
        <taxon>Fungi incertae sedis</taxon>
        <taxon>Mucoromycota</taxon>
        <taxon>Glomeromycotina</taxon>
        <taxon>Glomeromycetes</taxon>
        <taxon>Diversisporales</taxon>
        <taxon>Gigasporaceae</taxon>
        <taxon>Gigaspora</taxon>
    </lineage>
</organism>
<reference evidence="1 2" key="1">
    <citation type="submission" date="2021-06" db="EMBL/GenBank/DDBJ databases">
        <authorList>
            <person name="Kallberg Y."/>
            <person name="Tangrot J."/>
            <person name="Rosling A."/>
        </authorList>
    </citation>
    <scope>NUCLEOTIDE SEQUENCE [LARGE SCALE GENOMIC DNA]</scope>
    <source>
        <strain evidence="1 2">120-4 pot B 10/14</strain>
    </source>
</reference>
<dbReference type="EMBL" id="CAJVQB010003583">
    <property type="protein sequence ID" value="CAG8612230.1"/>
    <property type="molecule type" value="Genomic_DNA"/>
</dbReference>
<comment type="caution">
    <text evidence="1">The sequence shown here is derived from an EMBL/GenBank/DDBJ whole genome shotgun (WGS) entry which is preliminary data.</text>
</comment>
<accession>A0ABN7UMF0</accession>
<sequence>MSSNIDNNPIVTSDTDDCSIFSSSSMNKKSSGIPANMKLYLANEYSSCPQYKQKYWQDKIENQHNNYQRTSKTKHCKSTYLVNTNDSESLTNDLVSLSIDRQNLLDHAVLKAWVGCGIFFELIDNPFMQDLFMRLNPAYHPPKRTTLSGQILEKEIQTNYESSLTNNRVKNIINNEDFFINCHHINQIIEPIKICIGRLEAQTATLADCYINILKLVAAIYQLPEQTFRLASLIASSYWKALRHDEAECIELLVEFRKFIHNKKPYKAKFDSQKESSLI</sequence>
<name>A0ABN7UMF0_GIGMA</name>
<dbReference type="Proteomes" id="UP000789901">
    <property type="component" value="Unassembled WGS sequence"/>
</dbReference>
<evidence type="ECO:0000313" key="1">
    <source>
        <dbReference type="EMBL" id="CAG8612230.1"/>
    </source>
</evidence>
<protein>
    <submittedName>
        <fullName evidence="1">23727_t:CDS:1</fullName>
    </submittedName>
</protein>
<keyword evidence="2" id="KW-1185">Reference proteome</keyword>
<gene>
    <name evidence="1" type="ORF">GMARGA_LOCUS7415</name>
</gene>
<proteinExistence type="predicted"/>